<protein>
    <submittedName>
        <fullName evidence="1">Uncharacterized protein</fullName>
    </submittedName>
</protein>
<dbReference type="OrthoDB" id="363206at2"/>
<organism evidence="1 2">
    <name type="scientific">Micavibrio aeruginosavorus EPB</name>
    <dbReference type="NCBI Taxonomy" id="349215"/>
    <lineage>
        <taxon>Bacteria</taxon>
        <taxon>Pseudomonadati</taxon>
        <taxon>Bdellovibrionota</taxon>
        <taxon>Bdellovibrionia</taxon>
        <taxon>Bdellovibrionales</taxon>
        <taxon>Pseudobdellovibrionaceae</taxon>
        <taxon>Micavibrio</taxon>
    </lineage>
</organism>
<dbReference type="RefSeq" id="WP_015468452.1">
    <property type="nucleotide sequence ID" value="NC_020812.1"/>
</dbReference>
<dbReference type="STRING" id="349215.A11S_2140"/>
<evidence type="ECO:0000313" key="2">
    <source>
        <dbReference type="Proteomes" id="UP000011932"/>
    </source>
</evidence>
<dbReference type="EMBL" id="CP003538">
    <property type="protein sequence ID" value="AGH98938.1"/>
    <property type="molecule type" value="Genomic_DNA"/>
</dbReference>
<accession>M4VIB4</accession>
<dbReference type="AlphaFoldDB" id="M4VIB4"/>
<proteinExistence type="predicted"/>
<evidence type="ECO:0000313" key="1">
    <source>
        <dbReference type="EMBL" id="AGH98938.1"/>
    </source>
</evidence>
<dbReference type="HOGENOM" id="CLU_136646_0_0_5"/>
<reference evidence="1 2" key="1">
    <citation type="journal article" date="2013" name="ISME J.">
        <title>By their genes ye shall know them: genomic signatures of predatory bacteria.</title>
        <authorList>
            <person name="Pasternak Z."/>
            <person name="Pietrokovski S."/>
            <person name="Rotem O."/>
            <person name="Gophna U."/>
            <person name="Lurie-Weinberger M.N."/>
            <person name="Jurkevitch E."/>
        </authorList>
    </citation>
    <scope>NUCLEOTIDE SEQUENCE [LARGE SCALE GENOMIC DNA]</scope>
    <source>
        <strain evidence="1">EPB</strain>
    </source>
</reference>
<dbReference type="KEGG" id="man:A11S_2140"/>
<gene>
    <name evidence="1" type="ORF">A11S_2140</name>
</gene>
<sequence>MPDIITWPNTLPLPTVQGYAVQPEDAILRTEMEAGLARQRRRFTNVPTKVSVRWIMRRDQYAVFEGWYRWHAKEGANWFTITLLGGLGLLDQEARFTRQFSARLLAGGTLWEITSELEIRERPVLDEGLLNLLLSEDPAGLIFSGNALHILVHQTLPITLN</sequence>
<name>M4VIB4_9BACT</name>
<dbReference type="Proteomes" id="UP000011932">
    <property type="component" value="Chromosome"/>
</dbReference>